<feature type="domain" description="Cyclic nucleotide-binding" evidence="3">
    <location>
        <begin position="14"/>
        <end position="132"/>
    </location>
</feature>
<dbReference type="GO" id="GO:0052621">
    <property type="term" value="F:diguanylate cyclase activity"/>
    <property type="evidence" value="ECO:0007669"/>
    <property type="project" value="UniProtKB-EC"/>
</dbReference>
<dbReference type="SUPFAM" id="SSF55073">
    <property type="entry name" value="Nucleotide cyclase"/>
    <property type="match status" value="1"/>
</dbReference>
<keyword evidence="6" id="KW-1185">Reference proteome</keyword>
<evidence type="ECO:0000313" key="6">
    <source>
        <dbReference type="Proteomes" id="UP001319121"/>
    </source>
</evidence>
<evidence type="ECO:0000256" key="1">
    <source>
        <dbReference type="ARBA" id="ARBA00012528"/>
    </source>
</evidence>
<dbReference type="CDD" id="cd00038">
    <property type="entry name" value="CAP_ED"/>
    <property type="match status" value="1"/>
</dbReference>
<dbReference type="Pfam" id="PF00990">
    <property type="entry name" value="GGDEF"/>
    <property type="match status" value="1"/>
</dbReference>
<dbReference type="InterPro" id="IPR000160">
    <property type="entry name" value="GGDEF_dom"/>
</dbReference>
<dbReference type="AlphaFoldDB" id="A0AAN1SYZ0"/>
<dbReference type="EMBL" id="AP019536">
    <property type="protein sequence ID" value="BBI98369.1"/>
    <property type="molecule type" value="Genomic_DNA"/>
</dbReference>
<dbReference type="PANTHER" id="PTHR45138">
    <property type="entry name" value="REGULATORY COMPONENTS OF SENSORY TRANSDUCTION SYSTEM"/>
    <property type="match status" value="1"/>
</dbReference>
<dbReference type="Pfam" id="PF00027">
    <property type="entry name" value="cNMP_binding"/>
    <property type="match status" value="1"/>
</dbReference>
<dbReference type="Gene3D" id="3.30.70.270">
    <property type="match status" value="1"/>
</dbReference>
<evidence type="ECO:0000313" key="5">
    <source>
        <dbReference type="EMBL" id="BBI98369.1"/>
    </source>
</evidence>
<proteinExistence type="predicted"/>
<dbReference type="InterPro" id="IPR050469">
    <property type="entry name" value="Diguanylate_Cyclase"/>
</dbReference>
<dbReference type="InterPro" id="IPR018490">
    <property type="entry name" value="cNMP-bd_dom_sf"/>
</dbReference>
<organism evidence="5 6">
    <name type="scientific">Ferrigenium kumadai</name>
    <dbReference type="NCBI Taxonomy" id="1682490"/>
    <lineage>
        <taxon>Bacteria</taxon>
        <taxon>Pseudomonadati</taxon>
        <taxon>Pseudomonadota</taxon>
        <taxon>Betaproteobacteria</taxon>
        <taxon>Nitrosomonadales</taxon>
        <taxon>Gallionellaceae</taxon>
        <taxon>Ferrigenium</taxon>
    </lineage>
</organism>
<dbReference type="InterPro" id="IPR014710">
    <property type="entry name" value="RmlC-like_jellyroll"/>
</dbReference>
<dbReference type="KEGG" id="fku:FGKAn22_00620"/>
<gene>
    <name evidence="5" type="ORF">FGKAn22_00620</name>
</gene>
<sequence>MNPTDQALIRQNALFKGMDFESFDYMLEHSIVRSLETGERLLQPEAQNHHLHLILDGSLNVYLIAQESQEHTSLRAGECVGEVSLIDGKYPSAIVVAAEPCRILSIPYDTVWSLINNSRTVTSNLLSILASRLRNDNKTIVDTQRSKSHFEHQASTDALTGVYNRHWMGKAFPRALQRCSHNKQPFAVMVVDIDHFKKINDTYGHLVGDLALKTVAKCMAENLRPHDLLARYGGEEFAVLLTEADLDAAKMVAERLRAKIAAAEIRSDDISFHVTLSIGITPTQHNEKLEHLIHEADQALYRAKQAGRNRVEVFH</sequence>
<dbReference type="InterPro" id="IPR043128">
    <property type="entry name" value="Rev_trsase/Diguanyl_cyclase"/>
</dbReference>
<dbReference type="InterPro" id="IPR000595">
    <property type="entry name" value="cNMP-bd_dom"/>
</dbReference>
<dbReference type="SMART" id="SM00100">
    <property type="entry name" value="cNMP"/>
    <property type="match status" value="1"/>
</dbReference>
<evidence type="ECO:0000256" key="2">
    <source>
        <dbReference type="ARBA" id="ARBA00034247"/>
    </source>
</evidence>
<comment type="catalytic activity">
    <reaction evidence="2">
        <text>2 GTP = 3',3'-c-di-GMP + 2 diphosphate</text>
        <dbReference type="Rhea" id="RHEA:24898"/>
        <dbReference type="ChEBI" id="CHEBI:33019"/>
        <dbReference type="ChEBI" id="CHEBI:37565"/>
        <dbReference type="ChEBI" id="CHEBI:58805"/>
        <dbReference type="EC" id="2.7.7.65"/>
    </reaction>
</comment>
<dbReference type="Proteomes" id="UP001319121">
    <property type="component" value="Chromosome"/>
</dbReference>
<protein>
    <recommendedName>
        <fullName evidence="1">diguanylate cyclase</fullName>
        <ecNumber evidence="1">2.7.7.65</ecNumber>
    </recommendedName>
</protein>
<dbReference type="SUPFAM" id="SSF51206">
    <property type="entry name" value="cAMP-binding domain-like"/>
    <property type="match status" value="1"/>
</dbReference>
<dbReference type="PROSITE" id="PS50887">
    <property type="entry name" value="GGDEF"/>
    <property type="match status" value="1"/>
</dbReference>
<reference evidence="5 6" key="1">
    <citation type="submission" date="2019-03" db="EMBL/GenBank/DDBJ databases">
        <title>Complete genome sequence of Ferrigenium kumadai strain An22, a microaerophilic iron-oxidizing bacterium isolated from a paddy field soil.</title>
        <authorList>
            <person name="Watanabe T."/>
            <person name="Asakawa S."/>
        </authorList>
    </citation>
    <scope>NUCLEOTIDE SEQUENCE [LARGE SCALE GENOMIC DNA]</scope>
    <source>
        <strain evidence="5 6">An22</strain>
    </source>
</reference>
<accession>A0AAN1SYZ0</accession>
<dbReference type="RefSeq" id="WP_212786016.1">
    <property type="nucleotide sequence ID" value="NZ_AP019536.1"/>
</dbReference>
<dbReference type="CDD" id="cd01949">
    <property type="entry name" value="GGDEF"/>
    <property type="match status" value="1"/>
</dbReference>
<dbReference type="PANTHER" id="PTHR45138:SF9">
    <property type="entry name" value="DIGUANYLATE CYCLASE DGCM-RELATED"/>
    <property type="match status" value="1"/>
</dbReference>
<evidence type="ECO:0000259" key="3">
    <source>
        <dbReference type="PROSITE" id="PS50042"/>
    </source>
</evidence>
<dbReference type="SMART" id="SM00267">
    <property type="entry name" value="GGDEF"/>
    <property type="match status" value="1"/>
</dbReference>
<dbReference type="InterPro" id="IPR029787">
    <property type="entry name" value="Nucleotide_cyclase"/>
</dbReference>
<name>A0AAN1SYZ0_9PROT</name>
<evidence type="ECO:0000259" key="4">
    <source>
        <dbReference type="PROSITE" id="PS50887"/>
    </source>
</evidence>
<dbReference type="FunFam" id="3.30.70.270:FF:000001">
    <property type="entry name" value="Diguanylate cyclase domain protein"/>
    <property type="match status" value="1"/>
</dbReference>
<dbReference type="EC" id="2.7.7.65" evidence="1"/>
<dbReference type="NCBIfam" id="TIGR00254">
    <property type="entry name" value="GGDEF"/>
    <property type="match status" value="1"/>
</dbReference>
<dbReference type="Gene3D" id="2.60.120.10">
    <property type="entry name" value="Jelly Rolls"/>
    <property type="match status" value="1"/>
</dbReference>
<dbReference type="PROSITE" id="PS50042">
    <property type="entry name" value="CNMP_BINDING_3"/>
    <property type="match status" value="1"/>
</dbReference>
<feature type="domain" description="GGDEF" evidence="4">
    <location>
        <begin position="184"/>
        <end position="315"/>
    </location>
</feature>